<dbReference type="InterPro" id="IPR020849">
    <property type="entry name" value="Small_GTPase_Ras-type"/>
</dbReference>
<dbReference type="PROSITE" id="PS51421">
    <property type="entry name" value="RAS"/>
    <property type="match status" value="1"/>
</dbReference>
<dbReference type="SMART" id="SM00173">
    <property type="entry name" value="RAS"/>
    <property type="match status" value="1"/>
</dbReference>
<sequence>MAGPGPRPAKGYRVVLLGSVAVGKTALATQFACGSFPEQCEPSVEELFSKVIEVNAAPALLEIVDTVGAEHLVTLKDLYIKNSDGFVVLYSVCSEASFEAVRPLRERMGRLRGPKAVPLVLVGTKADLDAERQVLTARGRALAREWRGRGDPGGGGRVPVSRGSALGPRGPGGGRAWPGGAGLSSQVAAPGQFLPRVSYQFPGSSLLTTEAQRRRRLPSAFRKRWGAEQVGGEYVSHGGAPRPRTLFIYLFDREHKQGEQQREREKQPPHRAGGPPPQGLHPRTPGS</sequence>
<dbReference type="PRINTS" id="PR00449">
    <property type="entry name" value="RASTRNSFRMNG"/>
</dbReference>
<dbReference type="InterPro" id="IPR027417">
    <property type="entry name" value="P-loop_NTPase"/>
</dbReference>
<feature type="region of interest" description="Disordered" evidence="3">
    <location>
        <begin position="146"/>
        <end position="183"/>
    </location>
</feature>
<feature type="region of interest" description="Disordered" evidence="3">
    <location>
        <begin position="253"/>
        <end position="287"/>
    </location>
</feature>
<dbReference type="Proteomes" id="UP000805418">
    <property type="component" value="Chromosome 8"/>
</dbReference>
<evidence type="ECO:0000256" key="2">
    <source>
        <dbReference type="ARBA" id="ARBA00023134"/>
    </source>
</evidence>
<dbReference type="SMART" id="SM00174">
    <property type="entry name" value="RHO"/>
    <property type="match status" value="1"/>
</dbReference>
<feature type="compositionally biased region" description="Gly residues" evidence="3">
    <location>
        <begin position="169"/>
        <end position="182"/>
    </location>
</feature>
<dbReference type="GO" id="GO:0005525">
    <property type="term" value="F:GTP binding"/>
    <property type="evidence" value="ECO:0000318"/>
    <property type="project" value="GO_Central"/>
</dbReference>
<feature type="compositionally biased region" description="Basic and acidic residues" evidence="3">
    <location>
        <begin position="253"/>
        <end position="268"/>
    </location>
</feature>
<dbReference type="GO" id="GO:0030336">
    <property type="term" value="P:negative regulation of cell migration"/>
    <property type="evidence" value="ECO:0000318"/>
    <property type="project" value="GO_Central"/>
</dbReference>
<dbReference type="GeneTree" id="ENSGT00940000164852"/>
<dbReference type="GO" id="GO:0003924">
    <property type="term" value="F:GTPase activity"/>
    <property type="evidence" value="ECO:0000318"/>
    <property type="project" value="GO_Central"/>
</dbReference>
<protein>
    <submittedName>
        <fullName evidence="4">Uncharacterized protein</fullName>
    </submittedName>
</protein>
<feature type="compositionally biased region" description="Low complexity" evidence="3">
    <location>
        <begin position="158"/>
        <end position="168"/>
    </location>
</feature>
<dbReference type="Pfam" id="PF00071">
    <property type="entry name" value="Ras"/>
    <property type="match status" value="1"/>
</dbReference>
<dbReference type="InterPro" id="IPR005225">
    <property type="entry name" value="Small_GTP-bd"/>
</dbReference>
<dbReference type="SMART" id="SM00175">
    <property type="entry name" value="RAB"/>
    <property type="match status" value="1"/>
</dbReference>
<dbReference type="GO" id="GO:0019003">
    <property type="term" value="F:GDP binding"/>
    <property type="evidence" value="ECO:0000318"/>
    <property type="project" value="GO_Central"/>
</dbReference>
<dbReference type="Gene3D" id="3.40.50.300">
    <property type="entry name" value="P-loop containing nucleotide triphosphate hydrolases"/>
    <property type="match status" value="1"/>
</dbReference>
<keyword evidence="1" id="KW-0547">Nucleotide-binding</keyword>
<dbReference type="InterPro" id="IPR001806">
    <property type="entry name" value="Small_GTPase"/>
</dbReference>
<accession>A0A8I3P5Y4</accession>
<dbReference type="OrthoDB" id="5976022at2759"/>
<evidence type="ECO:0000313" key="4">
    <source>
        <dbReference type="Ensembl" id="ENSCAFP00845024915.1"/>
    </source>
</evidence>
<proteinExistence type="predicted"/>
<organism evidence="4 5">
    <name type="scientific">Canis lupus familiaris</name>
    <name type="common">Dog</name>
    <name type="synonym">Canis familiaris</name>
    <dbReference type="NCBI Taxonomy" id="9615"/>
    <lineage>
        <taxon>Eukaryota</taxon>
        <taxon>Metazoa</taxon>
        <taxon>Chordata</taxon>
        <taxon>Craniata</taxon>
        <taxon>Vertebrata</taxon>
        <taxon>Euteleostomi</taxon>
        <taxon>Mammalia</taxon>
        <taxon>Eutheria</taxon>
        <taxon>Laurasiatheria</taxon>
        <taxon>Carnivora</taxon>
        <taxon>Caniformia</taxon>
        <taxon>Canidae</taxon>
        <taxon>Canis</taxon>
    </lineage>
</organism>
<reference evidence="4" key="3">
    <citation type="submission" date="2025-09" db="UniProtKB">
        <authorList>
            <consortium name="Ensembl"/>
        </authorList>
    </citation>
    <scope>IDENTIFICATION</scope>
    <source>
        <strain evidence="4">Boxer</strain>
    </source>
</reference>
<dbReference type="AlphaFoldDB" id="A0A8I3P5Y4"/>
<dbReference type="NCBIfam" id="TIGR00231">
    <property type="entry name" value="small_GTP"/>
    <property type="match status" value="1"/>
</dbReference>
<name>A0A8I3P5Y4_CANLF</name>
<dbReference type="PANTHER" id="PTHR24070">
    <property type="entry name" value="RAS, DI-RAS, AND RHEB FAMILY MEMBERS OF SMALL GTPASE SUPERFAMILY"/>
    <property type="match status" value="1"/>
</dbReference>
<evidence type="ECO:0000313" key="5">
    <source>
        <dbReference type="Proteomes" id="UP000805418"/>
    </source>
</evidence>
<reference evidence="4" key="1">
    <citation type="submission" date="2020-03" db="EMBL/GenBank/DDBJ databases">
        <title>Long-read based genome assembly of a Labrador retriever dog.</title>
        <authorList>
            <person name="Eory L."/>
            <person name="Zhang W."/>
            <person name="Schoenebeck J."/>
        </authorList>
    </citation>
    <scope>NUCLEOTIDE SEQUENCE [LARGE SCALE GENOMIC DNA]</scope>
    <source>
        <strain evidence="4">Labrador retriever</strain>
    </source>
</reference>
<evidence type="ECO:0000256" key="3">
    <source>
        <dbReference type="SAM" id="MobiDB-lite"/>
    </source>
</evidence>
<dbReference type="GO" id="GO:0032486">
    <property type="term" value="P:Rap protein signal transduction"/>
    <property type="evidence" value="ECO:0000318"/>
    <property type="project" value="GO_Central"/>
</dbReference>
<dbReference type="GO" id="GO:0005886">
    <property type="term" value="C:plasma membrane"/>
    <property type="evidence" value="ECO:0000318"/>
    <property type="project" value="GO_Central"/>
</dbReference>
<keyword evidence="2" id="KW-0342">GTP-binding</keyword>
<dbReference type="SUPFAM" id="SSF52540">
    <property type="entry name" value="P-loop containing nucleoside triphosphate hydrolases"/>
    <property type="match status" value="1"/>
</dbReference>
<evidence type="ECO:0000256" key="1">
    <source>
        <dbReference type="ARBA" id="ARBA00022741"/>
    </source>
</evidence>
<dbReference type="PROSITE" id="PS51419">
    <property type="entry name" value="RAB"/>
    <property type="match status" value="1"/>
</dbReference>
<reference evidence="4" key="2">
    <citation type="submission" date="2025-08" db="UniProtKB">
        <authorList>
            <consortium name="Ensembl"/>
        </authorList>
    </citation>
    <scope>IDENTIFICATION</scope>
    <source>
        <strain evidence="4">Boxer</strain>
    </source>
</reference>
<dbReference type="Ensembl" id="ENSCAFT00845031843.1">
    <property type="protein sequence ID" value="ENSCAFP00845024915.1"/>
    <property type="gene ID" value="ENSCAFG00845017991.1"/>
</dbReference>
<keyword evidence="5" id="KW-1185">Reference proteome</keyword>